<sequence>MSAKTPDYTIANSDVVSKYKTGGDITNRVLQQVKELVVDGATTYEISIKGDELLNEELSKIYNSKKTSKVPKGIAFPTCVNPNHFPAHIAPIDKDDEANITLKTGDVVNVMLGVQLDGFPAIVADTVVVGSKDAPVDGKKADLVHAAWLASEAALRTFKPNKKNWDVTNIVAKVAKEFDTTPVESMLTHNIERNVLYGAKEVILNPSKQNKEQMDTHKFEENEVYGLDILISTSADGKVKASELKTNLYKLTGTSYALKLKMSHKVLGDVRKTSTGPFPFNVRTLEEPKKARSGLHEPVNHKVMLAYDIFTEKEGEYIAQYFTTFGITKNGIVKYTSPVFEEGLYNTDKKIQDEEILKLLEEPLKVEKKKKAKAAN</sequence>
<gene>
    <name evidence="3" type="ORF">CANTADRAFT_9469</name>
</gene>
<dbReference type="SUPFAM" id="SSF55920">
    <property type="entry name" value="Creatinase/aminopeptidase"/>
    <property type="match status" value="1"/>
</dbReference>
<dbReference type="Gene3D" id="1.10.10.10">
    <property type="entry name" value="Winged helix-like DNA-binding domain superfamily/Winged helix DNA-binding domain"/>
    <property type="match status" value="1"/>
</dbReference>
<dbReference type="RefSeq" id="XP_020067403.1">
    <property type="nucleotide sequence ID" value="XM_020211981.1"/>
</dbReference>
<dbReference type="InterPro" id="IPR036388">
    <property type="entry name" value="WH-like_DNA-bd_sf"/>
</dbReference>
<dbReference type="PANTHER" id="PTHR10804">
    <property type="entry name" value="PROTEASE FAMILY M24 METHIONYL AMINOPEPTIDASE, AMINOPEPTIDASE P"/>
    <property type="match status" value="1"/>
</dbReference>
<dbReference type="GO" id="GO:0005634">
    <property type="term" value="C:nucleus"/>
    <property type="evidence" value="ECO:0007669"/>
    <property type="project" value="EnsemblFungi"/>
</dbReference>
<name>A0A1E4SRZ9_9ASCO</name>
<dbReference type="CDD" id="cd01089">
    <property type="entry name" value="PA2G4-like"/>
    <property type="match status" value="1"/>
</dbReference>
<dbReference type="InterPro" id="IPR000994">
    <property type="entry name" value="Pept_M24"/>
</dbReference>
<dbReference type="OrthoDB" id="5876363at2759"/>
<protein>
    <submittedName>
        <fullName evidence="3">Curved DNA-binding protein</fullName>
    </submittedName>
</protein>
<dbReference type="AlphaFoldDB" id="A0A1E4SRZ9"/>
<feature type="domain" description="Peptidase M24" evidence="2">
    <location>
        <begin position="19"/>
        <end position="198"/>
    </location>
</feature>
<dbReference type="STRING" id="984487.A0A1E4SRZ9"/>
<dbReference type="InterPro" id="IPR036390">
    <property type="entry name" value="WH_DNA-bd_sf"/>
</dbReference>
<dbReference type="Pfam" id="PF00557">
    <property type="entry name" value="Peptidase_M24"/>
    <property type="match status" value="1"/>
</dbReference>
<dbReference type="Gene3D" id="3.90.230.10">
    <property type="entry name" value="Creatinase/methionine aminopeptidase superfamily"/>
    <property type="match status" value="1"/>
</dbReference>
<dbReference type="Proteomes" id="UP000094285">
    <property type="component" value="Unassembled WGS sequence"/>
</dbReference>
<keyword evidence="3" id="KW-0238">DNA-binding</keyword>
<dbReference type="InterPro" id="IPR047113">
    <property type="entry name" value="PA2G4/ARX1"/>
</dbReference>
<dbReference type="GO" id="GO:0003677">
    <property type="term" value="F:DNA binding"/>
    <property type="evidence" value="ECO:0007669"/>
    <property type="project" value="UniProtKB-KW"/>
</dbReference>
<accession>A0A1E4SRZ9</accession>
<dbReference type="SUPFAM" id="SSF46785">
    <property type="entry name" value="Winged helix' DNA-binding domain"/>
    <property type="match status" value="1"/>
</dbReference>
<dbReference type="GeneID" id="30986117"/>
<reference evidence="4" key="1">
    <citation type="submission" date="2016-05" db="EMBL/GenBank/DDBJ databases">
        <title>Comparative genomics of biotechnologically important yeasts.</title>
        <authorList>
            <consortium name="DOE Joint Genome Institute"/>
            <person name="Riley R."/>
            <person name="Haridas S."/>
            <person name="Wolfe K.H."/>
            <person name="Lopes M.R."/>
            <person name="Hittinger C.T."/>
            <person name="Goker M."/>
            <person name="Salamov A."/>
            <person name="Wisecaver J."/>
            <person name="Long T.M."/>
            <person name="Aerts A.L."/>
            <person name="Barry K."/>
            <person name="Choi C."/>
            <person name="Clum A."/>
            <person name="Coughlan A.Y."/>
            <person name="Deshpande S."/>
            <person name="Douglass A.P."/>
            <person name="Hanson S.J."/>
            <person name="Klenk H.-P."/>
            <person name="Labutti K."/>
            <person name="Lapidus A."/>
            <person name="Lindquist E."/>
            <person name="Lipzen A."/>
            <person name="Meier-Kolthoff J.P."/>
            <person name="Ohm R.A."/>
            <person name="Otillar R.P."/>
            <person name="Pangilinan J."/>
            <person name="Peng Y."/>
            <person name="Rokas A."/>
            <person name="Rosa C.A."/>
            <person name="Scheuner C."/>
            <person name="Sibirny A.A."/>
            <person name="Slot J.C."/>
            <person name="Stielow J.B."/>
            <person name="Sun H."/>
            <person name="Kurtzman C.P."/>
            <person name="Blackwell M."/>
            <person name="Grigoriev I.V."/>
            <person name="Jeffries T.W."/>
        </authorList>
    </citation>
    <scope>NUCLEOTIDE SEQUENCE [LARGE SCALE GENOMIC DNA]</scope>
    <source>
        <strain evidence="4">NRRL Y-17324</strain>
    </source>
</reference>
<evidence type="ECO:0000256" key="1">
    <source>
        <dbReference type="ARBA" id="ARBA00007319"/>
    </source>
</evidence>
<comment type="similarity">
    <text evidence="1">Belongs to the peptidase M24 family.</text>
</comment>
<dbReference type="InterPro" id="IPR036005">
    <property type="entry name" value="Creatinase/aminopeptidase-like"/>
</dbReference>
<evidence type="ECO:0000313" key="3">
    <source>
        <dbReference type="EMBL" id="ODV82281.1"/>
    </source>
</evidence>
<evidence type="ECO:0000313" key="4">
    <source>
        <dbReference type="Proteomes" id="UP000094285"/>
    </source>
</evidence>
<keyword evidence="4" id="KW-1185">Reference proteome</keyword>
<dbReference type="EMBL" id="KV453909">
    <property type="protein sequence ID" value="ODV82281.1"/>
    <property type="molecule type" value="Genomic_DNA"/>
</dbReference>
<dbReference type="PANTHER" id="PTHR10804:SF11">
    <property type="entry name" value="PROLIFERATION-ASSOCIATED PROTEIN 2G4"/>
    <property type="match status" value="1"/>
</dbReference>
<evidence type="ECO:0000259" key="2">
    <source>
        <dbReference type="Pfam" id="PF00557"/>
    </source>
</evidence>
<organism evidence="3 4">
    <name type="scientific">Suhomyces tanzawaensis NRRL Y-17324</name>
    <dbReference type="NCBI Taxonomy" id="984487"/>
    <lineage>
        <taxon>Eukaryota</taxon>
        <taxon>Fungi</taxon>
        <taxon>Dikarya</taxon>
        <taxon>Ascomycota</taxon>
        <taxon>Saccharomycotina</taxon>
        <taxon>Pichiomycetes</taxon>
        <taxon>Debaryomycetaceae</taxon>
        <taxon>Suhomyces</taxon>
    </lineage>
</organism>
<proteinExistence type="inferred from homology"/>